<dbReference type="PANTHER" id="PTHR15495:SF7">
    <property type="entry name" value="GPI INOSITOL-DEACYLASE"/>
    <property type="match status" value="1"/>
</dbReference>
<keyword evidence="9 10" id="KW-0472">Membrane</keyword>
<evidence type="ECO:0000256" key="1">
    <source>
        <dbReference type="ARBA" id="ARBA00004477"/>
    </source>
</evidence>
<evidence type="ECO:0000256" key="4">
    <source>
        <dbReference type="ARBA" id="ARBA00022692"/>
    </source>
</evidence>
<evidence type="ECO:0000256" key="2">
    <source>
        <dbReference type="ARBA" id="ARBA00006931"/>
    </source>
</evidence>
<comment type="caution">
    <text evidence="12">The sequence shown here is derived from an EMBL/GenBank/DDBJ whole genome shotgun (WGS) entry which is preliminary data.</text>
</comment>
<evidence type="ECO:0000256" key="7">
    <source>
        <dbReference type="ARBA" id="ARBA00022927"/>
    </source>
</evidence>
<evidence type="ECO:0000256" key="10">
    <source>
        <dbReference type="RuleBase" id="RU365011"/>
    </source>
</evidence>
<name>S9V377_9TRYP</name>
<dbReference type="GO" id="GO:0006888">
    <property type="term" value="P:endoplasmic reticulum to Golgi vesicle-mediated transport"/>
    <property type="evidence" value="ECO:0007669"/>
    <property type="project" value="TreeGrafter"/>
</dbReference>
<dbReference type="GO" id="GO:0006505">
    <property type="term" value="P:GPI anchor metabolic process"/>
    <property type="evidence" value="ECO:0007669"/>
    <property type="project" value="TreeGrafter"/>
</dbReference>
<dbReference type="EC" id="3.1.-.-" evidence="10"/>
<dbReference type="Gene3D" id="3.40.50.1820">
    <property type="entry name" value="alpha/beta hydrolase"/>
    <property type="match status" value="1"/>
</dbReference>
<evidence type="ECO:0000313" key="13">
    <source>
        <dbReference type="Proteomes" id="UP000015354"/>
    </source>
</evidence>
<dbReference type="Pfam" id="PF07819">
    <property type="entry name" value="PGAP1"/>
    <property type="match status" value="1"/>
</dbReference>
<dbReference type="InterPro" id="IPR039529">
    <property type="entry name" value="PGAP1/BST1"/>
</dbReference>
<accession>S9V377</accession>
<organism evidence="12 13">
    <name type="scientific">Strigomonas culicis</name>
    <dbReference type="NCBI Taxonomy" id="28005"/>
    <lineage>
        <taxon>Eukaryota</taxon>
        <taxon>Discoba</taxon>
        <taxon>Euglenozoa</taxon>
        <taxon>Kinetoplastea</taxon>
        <taxon>Metakinetoplastina</taxon>
        <taxon>Trypanosomatida</taxon>
        <taxon>Trypanosomatidae</taxon>
        <taxon>Strigomonadinae</taxon>
        <taxon>Strigomonas</taxon>
    </lineage>
</organism>
<evidence type="ECO:0000256" key="9">
    <source>
        <dbReference type="ARBA" id="ARBA00023136"/>
    </source>
</evidence>
<keyword evidence="3 10" id="KW-0813">Transport</keyword>
<feature type="transmembrane region" description="Helical" evidence="10">
    <location>
        <begin position="740"/>
        <end position="761"/>
    </location>
</feature>
<dbReference type="PANTHER" id="PTHR15495">
    <property type="entry name" value="NEGATIVE REGULATOR OF VESICLE FORMATION-RELATED"/>
    <property type="match status" value="1"/>
</dbReference>
<dbReference type="AlphaFoldDB" id="S9V377"/>
<feature type="transmembrane region" description="Helical" evidence="10">
    <location>
        <begin position="524"/>
        <end position="550"/>
    </location>
</feature>
<keyword evidence="6 10" id="KW-0256">Endoplasmic reticulum</keyword>
<evidence type="ECO:0000256" key="8">
    <source>
        <dbReference type="ARBA" id="ARBA00022989"/>
    </source>
</evidence>
<gene>
    <name evidence="12" type="ORF">STCU_10699</name>
</gene>
<reference evidence="12 13" key="1">
    <citation type="journal article" date="2013" name="PLoS ONE">
        <title>Predicting the Proteins of Angomonas deanei, Strigomonas culicis and Their Respective Endosymbionts Reveals New Aspects of the Trypanosomatidae Family.</title>
        <authorList>
            <person name="Motta M.C."/>
            <person name="Martins A.C."/>
            <person name="de Souza S.S."/>
            <person name="Catta-Preta C.M."/>
            <person name="Silva R."/>
            <person name="Klein C.C."/>
            <person name="de Almeida L.G."/>
            <person name="de Lima Cunha O."/>
            <person name="Ciapina L.P."/>
            <person name="Brocchi M."/>
            <person name="Colabardini A.C."/>
            <person name="de Araujo Lima B."/>
            <person name="Machado C.R."/>
            <person name="de Almeida Soares C.M."/>
            <person name="Probst C.M."/>
            <person name="de Menezes C.B."/>
            <person name="Thompson C.E."/>
            <person name="Bartholomeu D.C."/>
            <person name="Gradia D.F."/>
            <person name="Pavoni D.P."/>
            <person name="Grisard E.C."/>
            <person name="Fantinatti-Garboggini F."/>
            <person name="Marchini F.K."/>
            <person name="Rodrigues-Luiz G.F."/>
            <person name="Wagner G."/>
            <person name="Goldman G.H."/>
            <person name="Fietto J.L."/>
            <person name="Elias M.C."/>
            <person name="Goldman M.H."/>
            <person name="Sagot M.F."/>
            <person name="Pereira M."/>
            <person name="Stoco P.H."/>
            <person name="de Mendonca-Neto R.P."/>
            <person name="Teixeira S.M."/>
            <person name="Maciel T.E."/>
            <person name="de Oliveira Mendes T.A."/>
            <person name="Urmenyi T.P."/>
            <person name="de Souza W."/>
            <person name="Schenkman S."/>
            <person name="de Vasconcelos A.T."/>
        </authorList>
    </citation>
    <scope>NUCLEOTIDE SEQUENCE [LARGE SCALE GENOMIC DNA]</scope>
</reference>
<evidence type="ECO:0000256" key="6">
    <source>
        <dbReference type="ARBA" id="ARBA00022824"/>
    </source>
</evidence>
<feature type="transmembrane region" description="Helical" evidence="10">
    <location>
        <begin position="712"/>
        <end position="734"/>
    </location>
</feature>
<feature type="transmembrane region" description="Helical" evidence="10">
    <location>
        <begin position="30"/>
        <end position="49"/>
    </location>
</feature>
<feature type="transmembrane region" description="Helical" evidence="10">
    <location>
        <begin position="472"/>
        <end position="500"/>
    </location>
</feature>
<keyword evidence="8 10" id="KW-1133">Transmembrane helix</keyword>
<keyword evidence="13" id="KW-1185">Reference proteome</keyword>
<dbReference type="SUPFAM" id="SSF53474">
    <property type="entry name" value="alpha/beta-Hydrolases"/>
    <property type="match status" value="1"/>
</dbReference>
<feature type="transmembrane region" description="Helical" evidence="10">
    <location>
        <begin position="598"/>
        <end position="618"/>
    </location>
</feature>
<dbReference type="GO" id="GO:0050185">
    <property type="term" value="F:phosphatidylinositol deacylase activity"/>
    <property type="evidence" value="ECO:0007669"/>
    <property type="project" value="TreeGrafter"/>
</dbReference>
<comment type="function">
    <text evidence="10">Involved in inositol deacylation of GPI-anchored proteins which plays important roles in the quality control and ER-associated degradation of GPI-anchored proteins.</text>
</comment>
<dbReference type="GO" id="GO:0015031">
    <property type="term" value="P:protein transport"/>
    <property type="evidence" value="ECO:0007669"/>
    <property type="project" value="UniProtKB-KW"/>
</dbReference>
<comment type="similarity">
    <text evidence="2 10">Belongs to the GPI inositol-deacylase family.</text>
</comment>
<feature type="domain" description="GPI inositol-deacylase PGAP1-like alpha/beta" evidence="11">
    <location>
        <begin position="161"/>
        <end position="312"/>
    </location>
</feature>
<protein>
    <recommendedName>
        <fullName evidence="10">GPI inositol-deacylase</fullName>
        <ecNumber evidence="10">3.1.-.-</ecNumber>
    </recommendedName>
</protein>
<feature type="transmembrane region" description="Helical" evidence="10">
    <location>
        <begin position="571"/>
        <end position="592"/>
    </location>
</feature>
<evidence type="ECO:0000256" key="3">
    <source>
        <dbReference type="ARBA" id="ARBA00022448"/>
    </source>
</evidence>
<evidence type="ECO:0000259" key="11">
    <source>
        <dbReference type="Pfam" id="PF07819"/>
    </source>
</evidence>
<sequence length="780" mass="86354">MNAEGARATSLSAGTEKLAMKPLRQRPFRLLFLLLCLLFVGSMGGYVVNIQRRYKDRVMDYVGYHVMGTGILLRRAAAALGDPWQYPAHADRDAYHLASVAHMDNHPLVVPRSFPNHSRIASAAAYTCYRMHVQWQNNTDGSDLTADADASGPQDSHLFFFFVPGNTGTWRQGAYWASALRLQAAQLRWSSRLHLYNFHFLEQANVHRGRLLRQQAMYVKDGVVAALASHGFAAQRNGTERWAYRDAAGARAEVWLVGHSMGGITAELVAAEYLPPGSVAGLLTFNSPLRAPPLFLDRPMRDLYRSLYQQPARLRPRVFTITSSDLDLQIESRTTYYLADHLYLYNTNAASVCERNLGHDDILRDYCVMTFASEMALAAATGRWSAAAYPPALKGGALPPLRPPPWRFTQWGRWCWQSAAWPAGPAVYVAYLLAEGTVPLARFGGDLLLTRLSGSGLLPVGARPGGAARGGWGLWGLIALTTTPSLLCVVLFYAALLWQWRFPRAAPPPWGWGALAREVPLWRLAWLTAGPLASGILAGGVTVRLLFSVAHGVRWLRVRLWDAVWTPSKRSLLFTALVVLYWVAATLADIAFSIRVLIWFLLSFLGALSIAQVEHLVLTGEEVLRQQRGGSSEAAPRIIVEPNLVLLSFTFLMSLHAFFDFHNHIVDWHHIIDPMNYVVEVLLLLLFVLQSMLPVIPSGVWRQLLQSRGSPLLAALTAASYGVAVGGLAYMLASPVELCRMLPCVVCIVPAYVMVVLFSVASLQHAITPTGEWKLKEKKT</sequence>
<dbReference type="Proteomes" id="UP000015354">
    <property type="component" value="Unassembled WGS sequence"/>
</dbReference>
<evidence type="ECO:0000256" key="5">
    <source>
        <dbReference type="ARBA" id="ARBA00022801"/>
    </source>
</evidence>
<comment type="subcellular location">
    <subcellularLocation>
        <location evidence="1">Endoplasmic reticulum membrane</location>
        <topology evidence="1">Multi-pass membrane protein</topology>
    </subcellularLocation>
</comment>
<dbReference type="InterPro" id="IPR012908">
    <property type="entry name" value="PGAP1-ab_dom-like"/>
</dbReference>
<feature type="transmembrane region" description="Helical" evidence="10">
    <location>
        <begin position="638"/>
        <end position="659"/>
    </location>
</feature>
<keyword evidence="7 10" id="KW-0653">Protein transport</keyword>
<keyword evidence="5 10" id="KW-0378">Hydrolase</keyword>
<evidence type="ECO:0000313" key="12">
    <source>
        <dbReference type="EMBL" id="EPY17290.1"/>
    </source>
</evidence>
<dbReference type="InterPro" id="IPR029058">
    <property type="entry name" value="AB_hydrolase_fold"/>
</dbReference>
<dbReference type="OrthoDB" id="348976at2759"/>
<feature type="transmembrane region" description="Helical" evidence="10">
    <location>
        <begin position="679"/>
        <end position="700"/>
    </location>
</feature>
<dbReference type="GO" id="GO:0005789">
    <property type="term" value="C:endoplasmic reticulum membrane"/>
    <property type="evidence" value="ECO:0007669"/>
    <property type="project" value="UniProtKB-SubCell"/>
</dbReference>
<proteinExistence type="inferred from homology"/>
<keyword evidence="4 10" id="KW-0812">Transmembrane</keyword>
<dbReference type="EMBL" id="ATMH01010555">
    <property type="protein sequence ID" value="EPY17290.1"/>
    <property type="molecule type" value="Genomic_DNA"/>
</dbReference>